<keyword evidence="1" id="KW-1133">Transmembrane helix</keyword>
<keyword evidence="4" id="KW-1185">Reference proteome</keyword>
<evidence type="ECO:0000313" key="4">
    <source>
        <dbReference type="Proteomes" id="UP000267128"/>
    </source>
</evidence>
<keyword evidence="1" id="KW-0472">Membrane</keyword>
<feature type="transmembrane region" description="Helical" evidence="1">
    <location>
        <begin position="79"/>
        <end position="97"/>
    </location>
</feature>
<comment type="caution">
    <text evidence="3">The sequence shown here is derived from an EMBL/GenBank/DDBJ whole genome shotgun (WGS) entry which is preliminary data.</text>
</comment>
<evidence type="ECO:0000313" key="3">
    <source>
        <dbReference type="EMBL" id="RNL63721.1"/>
    </source>
</evidence>
<feature type="transmembrane region" description="Helical" evidence="1">
    <location>
        <begin position="103"/>
        <end position="119"/>
    </location>
</feature>
<dbReference type="RefSeq" id="WP_123227108.1">
    <property type="nucleotide sequence ID" value="NZ_RJSE01000006.1"/>
</dbReference>
<feature type="domain" description="DUF1707" evidence="2">
    <location>
        <begin position="7"/>
        <end position="58"/>
    </location>
</feature>
<sequence>MYGNDDLRVSDRDRKRALASLNRQHARGRIDADELDERRDAAATARTWGDLAPVFADLRPGYLGPGDPGYGRAWRRGPFPFPFPLLPLLVLAIILAATGHVPWIPLLVVGVLLLAFAPWRRRRWHGRAHWAC</sequence>
<evidence type="ECO:0000259" key="2">
    <source>
        <dbReference type="Pfam" id="PF08044"/>
    </source>
</evidence>
<dbReference type="InterPro" id="IPR012551">
    <property type="entry name" value="DUF1707_SHOCT-like"/>
</dbReference>
<evidence type="ECO:0000256" key="1">
    <source>
        <dbReference type="SAM" id="Phobius"/>
    </source>
</evidence>
<accession>A0A3N0CKC0</accession>
<reference evidence="3 4" key="1">
    <citation type="submission" date="2018-11" db="EMBL/GenBank/DDBJ databases">
        <authorList>
            <person name="Li F."/>
        </authorList>
    </citation>
    <scope>NUCLEOTIDE SEQUENCE [LARGE SCALE GENOMIC DNA]</scope>
    <source>
        <strain evidence="3 4">Gsoil 097</strain>
    </source>
</reference>
<organism evidence="3 4">
    <name type="scientific">Nocardioides marmoriginsengisoli</name>
    <dbReference type="NCBI Taxonomy" id="661483"/>
    <lineage>
        <taxon>Bacteria</taxon>
        <taxon>Bacillati</taxon>
        <taxon>Actinomycetota</taxon>
        <taxon>Actinomycetes</taxon>
        <taxon>Propionibacteriales</taxon>
        <taxon>Nocardioidaceae</taxon>
        <taxon>Nocardioides</taxon>
    </lineage>
</organism>
<dbReference type="EMBL" id="RJSE01000006">
    <property type="protein sequence ID" value="RNL63721.1"/>
    <property type="molecule type" value="Genomic_DNA"/>
</dbReference>
<keyword evidence="1" id="KW-0812">Transmembrane</keyword>
<dbReference type="Proteomes" id="UP000267128">
    <property type="component" value="Unassembled WGS sequence"/>
</dbReference>
<dbReference type="AlphaFoldDB" id="A0A3N0CKC0"/>
<protein>
    <submittedName>
        <fullName evidence="3">DUF1707 domain-containing protein</fullName>
    </submittedName>
</protein>
<proteinExistence type="predicted"/>
<gene>
    <name evidence="3" type="ORF">EFK50_08280</name>
</gene>
<dbReference type="Pfam" id="PF08044">
    <property type="entry name" value="DUF1707"/>
    <property type="match status" value="1"/>
</dbReference>
<name>A0A3N0CKC0_9ACTN</name>